<keyword evidence="5" id="KW-0732">Signal</keyword>
<dbReference type="SUPFAM" id="SSF74653">
    <property type="entry name" value="TolA/TonB C-terminal domain"/>
    <property type="match status" value="1"/>
</dbReference>
<feature type="chain" id="PRO_5041419210" evidence="5">
    <location>
        <begin position="25"/>
        <end position="113"/>
    </location>
</feature>
<evidence type="ECO:0000259" key="6">
    <source>
        <dbReference type="PROSITE" id="PS52015"/>
    </source>
</evidence>
<dbReference type="RefSeq" id="WP_265139088.1">
    <property type="nucleotide sequence ID" value="NZ_CP110418.1"/>
</dbReference>
<dbReference type="Gene3D" id="3.30.1150.10">
    <property type="match status" value="1"/>
</dbReference>
<evidence type="ECO:0000256" key="3">
    <source>
        <dbReference type="ARBA" id="ARBA00022989"/>
    </source>
</evidence>
<proteinExistence type="predicted"/>
<dbReference type="Pfam" id="PF03544">
    <property type="entry name" value="TonB_C"/>
    <property type="match status" value="1"/>
</dbReference>
<gene>
    <name evidence="7" type="ORF">OKW85_01095</name>
</gene>
<dbReference type="AlphaFoldDB" id="A0AA46X4D4"/>
<dbReference type="Proteomes" id="UP001164244">
    <property type="component" value="Chromosome"/>
</dbReference>
<sequence>MNKVLRCTMLSALFVTGLVASVLAAPYQPPTAVSTPAVDQAVLAGYSGAVHGADVRFTINEDGSVGDIEIVASSGSSAVDAALVETISTWRFNPATDSNGNPVASSKTEYIDF</sequence>
<dbReference type="InterPro" id="IPR006260">
    <property type="entry name" value="TonB/TolA_C"/>
</dbReference>
<dbReference type="EMBL" id="CP110418">
    <property type="protein sequence ID" value="UZG51935.1"/>
    <property type="molecule type" value="Genomic_DNA"/>
</dbReference>
<name>A0AA46X4D4_9FIRM</name>
<accession>A0AA46X4D4</accession>
<feature type="signal peptide" evidence="5">
    <location>
        <begin position="1"/>
        <end position="24"/>
    </location>
</feature>
<protein>
    <submittedName>
        <fullName evidence="7">Energy transducer TonB</fullName>
    </submittedName>
</protein>
<keyword evidence="2" id="KW-0812">Transmembrane</keyword>
<evidence type="ECO:0000256" key="5">
    <source>
        <dbReference type="SAM" id="SignalP"/>
    </source>
</evidence>
<dbReference type="NCBIfam" id="TIGR01352">
    <property type="entry name" value="tonB_Cterm"/>
    <property type="match status" value="1"/>
</dbReference>
<keyword evidence="4" id="KW-0472">Membrane</keyword>
<dbReference type="KEGG" id="vrg:OKW85_01095"/>
<evidence type="ECO:0000313" key="7">
    <source>
        <dbReference type="EMBL" id="UZG51935.1"/>
    </source>
</evidence>
<dbReference type="InterPro" id="IPR037682">
    <property type="entry name" value="TonB_C"/>
</dbReference>
<evidence type="ECO:0000256" key="1">
    <source>
        <dbReference type="ARBA" id="ARBA00004167"/>
    </source>
</evidence>
<organism evidence="7 8">
    <name type="scientific">Veillonella rogosae</name>
    <dbReference type="NCBI Taxonomy" id="423477"/>
    <lineage>
        <taxon>Bacteria</taxon>
        <taxon>Bacillati</taxon>
        <taxon>Bacillota</taxon>
        <taxon>Negativicutes</taxon>
        <taxon>Veillonellales</taxon>
        <taxon>Veillonellaceae</taxon>
        <taxon>Veillonella</taxon>
    </lineage>
</organism>
<dbReference type="GO" id="GO:0016020">
    <property type="term" value="C:membrane"/>
    <property type="evidence" value="ECO:0007669"/>
    <property type="project" value="UniProtKB-SubCell"/>
</dbReference>
<dbReference type="GO" id="GO:0055085">
    <property type="term" value="P:transmembrane transport"/>
    <property type="evidence" value="ECO:0007669"/>
    <property type="project" value="InterPro"/>
</dbReference>
<keyword evidence="3" id="KW-1133">Transmembrane helix</keyword>
<comment type="subcellular location">
    <subcellularLocation>
        <location evidence="1">Membrane</location>
        <topology evidence="1">Single-pass membrane protein</topology>
    </subcellularLocation>
</comment>
<evidence type="ECO:0000256" key="2">
    <source>
        <dbReference type="ARBA" id="ARBA00022692"/>
    </source>
</evidence>
<evidence type="ECO:0000313" key="8">
    <source>
        <dbReference type="Proteomes" id="UP001164244"/>
    </source>
</evidence>
<feature type="domain" description="TonB C-terminal" evidence="6">
    <location>
        <begin position="25"/>
        <end position="113"/>
    </location>
</feature>
<reference evidence="7" key="1">
    <citation type="submission" date="2022-11" db="EMBL/GenBank/DDBJ databases">
        <title>Complete genome sequence of Veillonella rogosae KCOM 3468 isolated from human Subgingival dental plaque of Chronic peridontitis Lesion.</title>
        <authorList>
            <person name="Park S.-N."/>
            <person name="Lim Y.K."/>
            <person name="Kook J.-K."/>
        </authorList>
    </citation>
    <scope>NUCLEOTIDE SEQUENCE</scope>
    <source>
        <strain evidence="7">KCOM 3468</strain>
    </source>
</reference>
<evidence type="ECO:0000256" key="4">
    <source>
        <dbReference type="ARBA" id="ARBA00023136"/>
    </source>
</evidence>
<dbReference type="PROSITE" id="PS52015">
    <property type="entry name" value="TONB_CTD"/>
    <property type="match status" value="1"/>
</dbReference>